<dbReference type="InterPro" id="IPR036465">
    <property type="entry name" value="vWFA_dom_sf"/>
</dbReference>
<gene>
    <name evidence="2" type="ORF">EHW67_17215</name>
</gene>
<dbReference type="Proteomes" id="UP000267585">
    <property type="component" value="Unassembled WGS sequence"/>
</dbReference>
<name>A0A430JYS1_9FLAO</name>
<feature type="transmembrane region" description="Helical" evidence="1">
    <location>
        <begin position="646"/>
        <end position="670"/>
    </location>
</feature>
<dbReference type="OrthoDB" id="9763076at2"/>
<dbReference type="PANTHER" id="PTHR37947:SF1">
    <property type="entry name" value="BLL2462 PROTEIN"/>
    <property type="match status" value="1"/>
</dbReference>
<dbReference type="RefSeq" id="WP_126163627.1">
    <property type="nucleotide sequence ID" value="NZ_RQPJ01000021.1"/>
</dbReference>
<accession>A0A430JYS1</accession>
<comment type="caution">
    <text evidence="2">The sequence shown here is derived from an EMBL/GenBank/DDBJ whole genome shotgun (WGS) entry which is preliminary data.</text>
</comment>
<evidence type="ECO:0000256" key="1">
    <source>
        <dbReference type="SAM" id="Phobius"/>
    </source>
</evidence>
<evidence type="ECO:0000313" key="3">
    <source>
        <dbReference type="Proteomes" id="UP000267585"/>
    </source>
</evidence>
<protein>
    <submittedName>
        <fullName evidence="2">VWA domain-containing protein</fullName>
    </submittedName>
</protein>
<evidence type="ECO:0000313" key="2">
    <source>
        <dbReference type="EMBL" id="RTE51943.1"/>
    </source>
</evidence>
<feature type="transmembrane region" description="Helical" evidence="1">
    <location>
        <begin position="33"/>
        <end position="54"/>
    </location>
</feature>
<dbReference type="Gene3D" id="3.40.50.410">
    <property type="entry name" value="von Willebrand factor, type A domain"/>
    <property type="match status" value="1"/>
</dbReference>
<feature type="transmembrane region" description="Helical" evidence="1">
    <location>
        <begin position="6"/>
        <end position="26"/>
    </location>
</feature>
<keyword evidence="1" id="KW-1133">Transmembrane helix</keyword>
<dbReference type="EMBL" id="RQPJ01000021">
    <property type="protein sequence ID" value="RTE51943.1"/>
    <property type="molecule type" value="Genomic_DNA"/>
</dbReference>
<sequence length="677" mass="76418">MQIQTVLFILLAAIVALGLVLFQYYYKNKRKGQLYIVLSFLRFMAIFATLLLIVNPKFVKNQYQVEKANLVLLTDNSSSIKAADSAKVLSLLGRITSGETEVNDRFNIAQYSFGEGLNTADSLTFNEEGTNISKALASLNEIYKGSNTAVVLFTDGNQTVGEDYEFYGERQKFPVFPVVLGDTTSHEDLYISQLNLNRYAFLKNKFPLEMFISYDGKQEVDTQVKVYVDDKLVFSEGVSLSLVSNTKVITAQLDASTVGVKNIKVRVAPLTNEKNVENNEKIVSLEVLDEKTNVAIISNIVHPDIGTLKKSIESNEQRLVNIYKSNVEASKLESVDLFILYQPDASFDRVYKQIQLREASSFMVLGKSTDLNFINAAQNYFIIETGYPIQEVFAAPNKAFTKFDISEYSFEGFPPLESDTGPVVVLGLNETLLNMRVKGVEMESPMLAIAEEGTVKHAVLIGENIWKWRLQSYRNDQSFVNFDGFLGKLILYLSTSKAKNRFILDYKPIYNNSNEARIRANYFDEAFIFDANALINLRVHEKNTKESMEFPMLLREGYYEGDLKNLSAGEYTFTATVKEENLSKSGSFTILDFDAEKQYTSSNHGKLKSLASLSKGELYFPDELDSLLGQLKTDSRYVPTQKSKQIIVPLINFKFLLLVIIGALGLEWFLRKYNGLT</sequence>
<organism evidence="2 3">
    <name type="scientific">Arenibacter aquaticus</name>
    <dbReference type="NCBI Taxonomy" id="2489054"/>
    <lineage>
        <taxon>Bacteria</taxon>
        <taxon>Pseudomonadati</taxon>
        <taxon>Bacteroidota</taxon>
        <taxon>Flavobacteriia</taxon>
        <taxon>Flavobacteriales</taxon>
        <taxon>Flavobacteriaceae</taxon>
        <taxon>Arenibacter</taxon>
    </lineage>
</organism>
<keyword evidence="1" id="KW-0812">Transmembrane</keyword>
<proteinExistence type="predicted"/>
<keyword evidence="1" id="KW-0472">Membrane</keyword>
<keyword evidence="3" id="KW-1185">Reference proteome</keyword>
<dbReference type="PANTHER" id="PTHR37947">
    <property type="entry name" value="BLL2462 PROTEIN"/>
    <property type="match status" value="1"/>
</dbReference>
<reference evidence="2 3" key="1">
    <citation type="submission" date="2018-11" db="EMBL/GenBank/DDBJ databases">
        <title>Arenibacter aquaticus sp.nov., a marine bacterium isolated from surface seawater in the South China Sea.</title>
        <authorList>
            <person name="Guo J."/>
            <person name="Sun J."/>
        </authorList>
    </citation>
    <scope>NUCLEOTIDE SEQUENCE [LARGE SCALE GENOMIC DNA]</scope>
    <source>
        <strain evidence="2 3">GUO666</strain>
    </source>
</reference>
<dbReference type="SUPFAM" id="SSF53300">
    <property type="entry name" value="vWA-like"/>
    <property type="match status" value="1"/>
</dbReference>
<dbReference type="AlphaFoldDB" id="A0A430JYS1"/>